<dbReference type="EMBL" id="FOCI01000005">
    <property type="protein sequence ID" value="SEM83842.1"/>
    <property type="molecule type" value="Genomic_DNA"/>
</dbReference>
<evidence type="ECO:0000313" key="12">
    <source>
        <dbReference type="EMBL" id="SEM83842.1"/>
    </source>
</evidence>
<evidence type="ECO:0000256" key="4">
    <source>
        <dbReference type="ARBA" id="ARBA00019077"/>
    </source>
</evidence>
<keyword evidence="10" id="KW-0448">Lipopolysaccharide biosynthesis</keyword>
<dbReference type="UniPathway" id="UPA00958"/>
<evidence type="ECO:0000256" key="3">
    <source>
        <dbReference type="ARBA" id="ARBA00012621"/>
    </source>
</evidence>
<evidence type="ECO:0000313" key="13">
    <source>
        <dbReference type="Proteomes" id="UP000199585"/>
    </source>
</evidence>
<dbReference type="AlphaFoldDB" id="A0A1H8BM56"/>
<gene>
    <name evidence="12" type="ORF">SAMN04488003_10595</name>
</gene>
<evidence type="ECO:0000256" key="5">
    <source>
        <dbReference type="ARBA" id="ARBA00022679"/>
    </source>
</evidence>
<accession>A0A1H8BM56</accession>
<evidence type="ECO:0000256" key="2">
    <source>
        <dbReference type="ARBA" id="ARBA00004713"/>
    </source>
</evidence>
<feature type="domain" description="3-deoxy-D-manno-octulosonic-acid transferase N-terminal" evidence="11">
    <location>
        <begin position="44"/>
        <end position="217"/>
    </location>
</feature>
<comment type="pathway">
    <text evidence="2 10">Bacterial outer membrane biogenesis; LPS core biosynthesis.</text>
</comment>
<evidence type="ECO:0000259" key="11">
    <source>
        <dbReference type="Pfam" id="PF04413"/>
    </source>
</evidence>
<comment type="catalytic activity">
    <reaction evidence="7 10">
        <text>lipid IVA (E. coli) + CMP-3-deoxy-beta-D-manno-octulosonate = alpha-Kdo-(2-&gt;6)-lipid IVA (E. coli) + CMP + H(+)</text>
        <dbReference type="Rhea" id="RHEA:28066"/>
        <dbReference type="ChEBI" id="CHEBI:15378"/>
        <dbReference type="ChEBI" id="CHEBI:58603"/>
        <dbReference type="ChEBI" id="CHEBI:60364"/>
        <dbReference type="ChEBI" id="CHEBI:60377"/>
        <dbReference type="ChEBI" id="CHEBI:85987"/>
        <dbReference type="EC" id="2.4.99.12"/>
    </reaction>
</comment>
<dbReference type="Gene3D" id="3.40.50.11720">
    <property type="entry name" value="3-Deoxy-D-manno-octulosonic-acid transferase, N-terminal domain"/>
    <property type="match status" value="1"/>
</dbReference>
<evidence type="ECO:0000256" key="1">
    <source>
        <dbReference type="ARBA" id="ARBA00003394"/>
    </source>
</evidence>
<protein>
    <recommendedName>
        <fullName evidence="4 10">3-deoxy-D-manno-octulosonic acid transferase</fullName>
        <shortName evidence="10">Kdo transferase</shortName>
        <ecNumber evidence="3 10">2.4.99.12</ecNumber>
    </recommendedName>
    <alternativeName>
        <fullName evidence="6 10">Lipid IV(A) 3-deoxy-D-manno-octulosonic acid transferase</fullName>
    </alternativeName>
</protein>
<feature type="site" description="Transition state stabilizer" evidence="9">
    <location>
        <position position="216"/>
    </location>
</feature>
<reference evidence="12 13" key="1">
    <citation type="submission" date="2016-10" db="EMBL/GenBank/DDBJ databases">
        <authorList>
            <person name="de Groot N.N."/>
        </authorList>
    </citation>
    <scope>NUCLEOTIDE SEQUENCE [LARGE SCALE GENOMIC DNA]</scope>
    <source>
        <strain evidence="12 13">DSM 16213</strain>
    </source>
</reference>
<feature type="site" description="Transition state stabilizer" evidence="9">
    <location>
        <position position="141"/>
    </location>
</feature>
<comment type="subcellular location">
    <subcellularLocation>
        <location evidence="10">Cell membrane</location>
    </subcellularLocation>
</comment>
<dbReference type="GO" id="GO:0043842">
    <property type="term" value="F:Kdo transferase activity"/>
    <property type="evidence" value="ECO:0007669"/>
    <property type="project" value="UniProtKB-EC"/>
</dbReference>
<dbReference type="InterPro" id="IPR007507">
    <property type="entry name" value="Glycos_transf_N"/>
</dbReference>
<comment type="similarity">
    <text evidence="10">Belongs to the glycosyltransferase group 1 family.</text>
</comment>
<organism evidence="12 13">
    <name type="scientific">Loktanella fryxellensis</name>
    <dbReference type="NCBI Taxonomy" id="245187"/>
    <lineage>
        <taxon>Bacteria</taxon>
        <taxon>Pseudomonadati</taxon>
        <taxon>Pseudomonadota</taxon>
        <taxon>Alphaproteobacteria</taxon>
        <taxon>Rhodobacterales</taxon>
        <taxon>Roseobacteraceae</taxon>
        <taxon>Loktanella</taxon>
    </lineage>
</organism>
<dbReference type="Proteomes" id="UP000199585">
    <property type="component" value="Unassembled WGS sequence"/>
</dbReference>
<dbReference type="GO" id="GO:0005886">
    <property type="term" value="C:plasma membrane"/>
    <property type="evidence" value="ECO:0007669"/>
    <property type="project" value="UniProtKB-SubCell"/>
</dbReference>
<evidence type="ECO:0000256" key="6">
    <source>
        <dbReference type="ARBA" id="ARBA00031445"/>
    </source>
</evidence>
<dbReference type="GO" id="GO:0009245">
    <property type="term" value="P:lipid A biosynthetic process"/>
    <property type="evidence" value="ECO:0007669"/>
    <property type="project" value="TreeGrafter"/>
</dbReference>
<keyword evidence="5 10" id="KW-0808">Transferase</keyword>
<feature type="active site" description="Proton acceptor" evidence="8">
    <location>
        <position position="71"/>
    </location>
</feature>
<dbReference type="STRING" id="245187.SAMN04488003_10595"/>
<dbReference type="PANTHER" id="PTHR42755">
    <property type="entry name" value="3-DEOXY-MANNO-OCTULOSONATE CYTIDYLYLTRANSFERASE"/>
    <property type="match status" value="1"/>
</dbReference>
<dbReference type="InterPro" id="IPR039901">
    <property type="entry name" value="Kdotransferase"/>
</dbReference>
<proteinExistence type="inferred from homology"/>
<keyword evidence="10" id="KW-0472">Membrane</keyword>
<evidence type="ECO:0000256" key="10">
    <source>
        <dbReference type="RuleBase" id="RU365103"/>
    </source>
</evidence>
<comment type="function">
    <text evidence="1 10">Involved in lipopolysaccharide (LPS) biosynthesis. Catalyzes the transfer of 3-deoxy-D-manno-octulosonate (Kdo) residue(s) from CMP-Kdo to lipid IV(A), the tetraacyldisaccharide-1,4'-bisphosphate precursor of lipid A.</text>
</comment>
<dbReference type="PANTHER" id="PTHR42755:SF1">
    <property type="entry name" value="3-DEOXY-D-MANNO-OCTULOSONIC ACID TRANSFERASE, MITOCHONDRIAL-RELATED"/>
    <property type="match status" value="1"/>
</dbReference>
<dbReference type="InterPro" id="IPR038107">
    <property type="entry name" value="Glycos_transf_N_sf"/>
</dbReference>
<dbReference type="Pfam" id="PF04413">
    <property type="entry name" value="Glycos_transf_N"/>
    <property type="match status" value="1"/>
</dbReference>
<evidence type="ECO:0000256" key="8">
    <source>
        <dbReference type="PIRSR" id="PIRSR639901-1"/>
    </source>
</evidence>
<keyword evidence="13" id="KW-1185">Reference proteome</keyword>
<keyword evidence="10" id="KW-1003">Cell membrane</keyword>
<evidence type="ECO:0000256" key="9">
    <source>
        <dbReference type="PIRSR" id="PIRSR639901-2"/>
    </source>
</evidence>
<evidence type="ECO:0000256" key="7">
    <source>
        <dbReference type="ARBA" id="ARBA00049183"/>
    </source>
</evidence>
<dbReference type="EC" id="2.4.99.12" evidence="3 10"/>
<sequence>MQAARVTRPPLPLRLYGWLTTLAAPLVHARVQRRLLAQGVAPARTRERLGHATQPRPVGPLVWIHGASVGETLSALPLIAGLLAQDAPPAILVTSGTATSAAVLARRLPTGAIHQFAPLDTGPALRRFHAHWRPDLLVLMESEIWPRMIVTAPCPVVLMNARLSARTLDRWRRLGAPARWLLDRFALIVTQTAQGADDVRCLGLAADRVRVGGNLKAAATPPAADAAVLAGLQSTLAGRPRWLAASTHAGEEAAILRAHRAVLAQDPAACLIFAPRHPDRADDIAALAAQTDLTLTRRSRGEAPTAQVHLADTLDEMGLWYRLSPIVFMGGSLVPVGGHNPWEGAALGCALLTGPHLDNCGADWAGLRDGDAAITDLTDATLAPAIQRLLHDPVAAQAMGARARALTAQQSADIDRTLADLRRLMQTGPQP</sequence>
<name>A0A1H8BM56_9RHOB</name>
<dbReference type="Gene3D" id="3.40.50.2000">
    <property type="entry name" value="Glycogen Phosphorylase B"/>
    <property type="match status" value="1"/>
</dbReference>
<dbReference type="OrthoDB" id="9789797at2"/>
<dbReference type="GO" id="GO:0009244">
    <property type="term" value="P:lipopolysaccharide core region biosynthetic process"/>
    <property type="evidence" value="ECO:0007669"/>
    <property type="project" value="UniProtKB-UniRule"/>
</dbReference>
<dbReference type="SUPFAM" id="SSF53756">
    <property type="entry name" value="UDP-Glycosyltransferase/glycogen phosphorylase"/>
    <property type="match status" value="1"/>
</dbReference>